<dbReference type="Proteomes" id="UP001603857">
    <property type="component" value="Unassembled WGS sequence"/>
</dbReference>
<protein>
    <submittedName>
        <fullName evidence="1">Uncharacterized protein</fullName>
    </submittedName>
</protein>
<name>A0ABD1LF49_9FABA</name>
<comment type="caution">
    <text evidence="1">The sequence shown here is derived from an EMBL/GenBank/DDBJ whole genome shotgun (WGS) entry which is preliminary data.</text>
</comment>
<dbReference type="EMBL" id="JBGMDY010000009">
    <property type="protein sequence ID" value="KAL2322149.1"/>
    <property type="molecule type" value="Genomic_DNA"/>
</dbReference>
<dbReference type="AlphaFoldDB" id="A0ABD1LF49"/>
<accession>A0ABD1LF49</accession>
<reference evidence="1 2" key="1">
    <citation type="submission" date="2024-08" db="EMBL/GenBank/DDBJ databases">
        <title>Insights into the chromosomal genome structure of Flemingia macrophylla.</title>
        <authorList>
            <person name="Ding Y."/>
            <person name="Zhao Y."/>
            <person name="Bi W."/>
            <person name="Wu M."/>
            <person name="Zhao G."/>
            <person name="Gong Y."/>
            <person name="Li W."/>
            <person name="Zhang P."/>
        </authorList>
    </citation>
    <scope>NUCLEOTIDE SEQUENCE [LARGE SCALE GENOMIC DNA]</scope>
    <source>
        <strain evidence="1">DYQJB</strain>
        <tissue evidence="1">Leaf</tissue>
    </source>
</reference>
<sequence length="84" mass="9785">MLESTLETKFTNLRSTTLPMVVVIKDHGMKIVGKFEEYRRFGTRRSKVRRNNAEVQVMNERTKTQQLYIGSSRCETTINSQSID</sequence>
<keyword evidence="2" id="KW-1185">Reference proteome</keyword>
<organism evidence="1 2">
    <name type="scientific">Flemingia macrophylla</name>
    <dbReference type="NCBI Taxonomy" id="520843"/>
    <lineage>
        <taxon>Eukaryota</taxon>
        <taxon>Viridiplantae</taxon>
        <taxon>Streptophyta</taxon>
        <taxon>Embryophyta</taxon>
        <taxon>Tracheophyta</taxon>
        <taxon>Spermatophyta</taxon>
        <taxon>Magnoliopsida</taxon>
        <taxon>eudicotyledons</taxon>
        <taxon>Gunneridae</taxon>
        <taxon>Pentapetalae</taxon>
        <taxon>rosids</taxon>
        <taxon>fabids</taxon>
        <taxon>Fabales</taxon>
        <taxon>Fabaceae</taxon>
        <taxon>Papilionoideae</taxon>
        <taxon>50 kb inversion clade</taxon>
        <taxon>NPAAA clade</taxon>
        <taxon>indigoferoid/millettioid clade</taxon>
        <taxon>Phaseoleae</taxon>
        <taxon>Flemingia</taxon>
    </lineage>
</organism>
<evidence type="ECO:0000313" key="2">
    <source>
        <dbReference type="Proteomes" id="UP001603857"/>
    </source>
</evidence>
<gene>
    <name evidence="1" type="ORF">Fmac_026528</name>
</gene>
<evidence type="ECO:0000313" key="1">
    <source>
        <dbReference type="EMBL" id="KAL2322149.1"/>
    </source>
</evidence>
<proteinExistence type="predicted"/>